<keyword evidence="2" id="KW-1185">Reference proteome</keyword>
<evidence type="ECO:0000313" key="2">
    <source>
        <dbReference type="Proteomes" id="UP000813427"/>
    </source>
</evidence>
<name>A0A8K0RMB7_9HYPO</name>
<proteinExistence type="predicted"/>
<reference evidence="1" key="1">
    <citation type="journal article" date="2021" name="Nat. Commun.">
        <title>Genetic determinants of endophytism in the Arabidopsis root mycobiome.</title>
        <authorList>
            <person name="Mesny F."/>
            <person name="Miyauchi S."/>
            <person name="Thiergart T."/>
            <person name="Pickel B."/>
            <person name="Atanasova L."/>
            <person name="Karlsson M."/>
            <person name="Huettel B."/>
            <person name="Barry K.W."/>
            <person name="Haridas S."/>
            <person name="Chen C."/>
            <person name="Bauer D."/>
            <person name="Andreopoulos W."/>
            <person name="Pangilinan J."/>
            <person name="LaButti K."/>
            <person name="Riley R."/>
            <person name="Lipzen A."/>
            <person name="Clum A."/>
            <person name="Drula E."/>
            <person name="Henrissat B."/>
            <person name="Kohler A."/>
            <person name="Grigoriev I.V."/>
            <person name="Martin F.M."/>
            <person name="Hacquard S."/>
        </authorList>
    </citation>
    <scope>NUCLEOTIDE SEQUENCE</scope>
    <source>
        <strain evidence="1">MPI-SDFR-AT-0068</strain>
    </source>
</reference>
<comment type="caution">
    <text evidence="1">The sequence shown here is derived from an EMBL/GenBank/DDBJ whole genome shotgun (WGS) entry which is preliminary data.</text>
</comment>
<accession>A0A8K0RMB7</accession>
<evidence type="ECO:0000313" key="1">
    <source>
        <dbReference type="EMBL" id="KAH7231199.1"/>
    </source>
</evidence>
<protein>
    <submittedName>
        <fullName evidence="1">Uncharacterized protein</fullName>
    </submittedName>
</protein>
<organism evidence="1 2">
    <name type="scientific">Fusarium tricinctum</name>
    <dbReference type="NCBI Taxonomy" id="61284"/>
    <lineage>
        <taxon>Eukaryota</taxon>
        <taxon>Fungi</taxon>
        <taxon>Dikarya</taxon>
        <taxon>Ascomycota</taxon>
        <taxon>Pezizomycotina</taxon>
        <taxon>Sordariomycetes</taxon>
        <taxon>Hypocreomycetidae</taxon>
        <taxon>Hypocreales</taxon>
        <taxon>Nectriaceae</taxon>
        <taxon>Fusarium</taxon>
        <taxon>Fusarium tricinctum species complex</taxon>
    </lineage>
</organism>
<dbReference type="Proteomes" id="UP000813427">
    <property type="component" value="Unassembled WGS sequence"/>
</dbReference>
<sequence length="149" mass="17238">RNRPELNDFSNGIIKASFNFDNADPQAVDYVVQFFYLWDYKVRSLMPRHILDQDILREKDTGDSPGSDNTTAPEGPLLILHSKVFTPTHIYDIPRLIELSIKKFKAVTQVQWESNSLLDTARETYTSTPSNIREIRKAIIKTLYKHRGL</sequence>
<dbReference type="EMBL" id="JAGPXF010000009">
    <property type="protein sequence ID" value="KAH7231199.1"/>
    <property type="molecule type" value="Genomic_DNA"/>
</dbReference>
<dbReference type="AlphaFoldDB" id="A0A8K0RMB7"/>
<dbReference type="OrthoDB" id="6359816at2759"/>
<gene>
    <name evidence="1" type="ORF">BKA59DRAFT_409503</name>
</gene>
<feature type="non-terminal residue" evidence="1">
    <location>
        <position position="1"/>
    </location>
</feature>